<evidence type="ECO:0000313" key="3">
    <source>
        <dbReference type="Proteomes" id="UP000235786"/>
    </source>
</evidence>
<gene>
    <name evidence="2" type="ORF">L207DRAFT_615890</name>
</gene>
<dbReference type="Pfam" id="PF00339">
    <property type="entry name" value="Arrestin_N"/>
    <property type="match status" value="1"/>
</dbReference>
<keyword evidence="3" id="KW-1185">Reference proteome</keyword>
<evidence type="ECO:0000313" key="2">
    <source>
        <dbReference type="EMBL" id="PMD29428.1"/>
    </source>
</evidence>
<organism evidence="2 3">
    <name type="scientific">Hyaloscypha variabilis (strain UAMH 11265 / GT02V1 / F)</name>
    <name type="common">Meliniomyces variabilis</name>
    <dbReference type="NCBI Taxonomy" id="1149755"/>
    <lineage>
        <taxon>Eukaryota</taxon>
        <taxon>Fungi</taxon>
        <taxon>Dikarya</taxon>
        <taxon>Ascomycota</taxon>
        <taxon>Pezizomycotina</taxon>
        <taxon>Leotiomycetes</taxon>
        <taxon>Helotiales</taxon>
        <taxon>Hyaloscyphaceae</taxon>
        <taxon>Hyaloscypha</taxon>
        <taxon>Hyaloscypha variabilis</taxon>
    </lineage>
</organism>
<evidence type="ECO:0000259" key="1">
    <source>
        <dbReference type="Pfam" id="PF00339"/>
    </source>
</evidence>
<dbReference type="AlphaFoldDB" id="A0A2J6QT34"/>
<dbReference type="EMBL" id="KZ613974">
    <property type="protein sequence ID" value="PMD29428.1"/>
    <property type="molecule type" value="Genomic_DNA"/>
</dbReference>
<name>A0A2J6QT34_HYAVF</name>
<sequence>MPRDLQILLDPPPNEFYTKNDILSGKVILECATPEAIASIYIFFRGCINIEFEPREDDEPHEPPMYKYEDQDVLFQTYHKLFDGDEKLLPKTRYSWQFTFAFRDPNDANPKPLPPSGKFGRSSVDYKVLAVPRHVGQAEEEIMEMMKPQDPALPRKTLVYSVSRVYANLTKKKLRGMVEEKLQYVQPKSQIMDTTMQGPFPRAFEVSNRYFPPLNGQPGAFAMATPRNLGQEPANIPFSIEVQYPSMLAEGVQFPVLLWVTSPSKLWQMNPPQVKLNSLRASVRGNNTQGSAGVSHSEGKTYFHIEKRPRISLTSEAVDIGAMYTFRLTGDGLIPSFGTRLLEREYNISMTIEFDVGGKAFKFMHYGSVKV</sequence>
<dbReference type="Gene3D" id="2.60.40.640">
    <property type="match status" value="1"/>
</dbReference>
<proteinExistence type="predicted"/>
<reference evidence="2 3" key="1">
    <citation type="submission" date="2016-04" db="EMBL/GenBank/DDBJ databases">
        <title>A degradative enzymes factory behind the ericoid mycorrhizal symbiosis.</title>
        <authorList>
            <consortium name="DOE Joint Genome Institute"/>
            <person name="Martino E."/>
            <person name="Morin E."/>
            <person name="Grelet G."/>
            <person name="Kuo A."/>
            <person name="Kohler A."/>
            <person name="Daghino S."/>
            <person name="Barry K."/>
            <person name="Choi C."/>
            <person name="Cichocki N."/>
            <person name="Clum A."/>
            <person name="Copeland A."/>
            <person name="Hainaut M."/>
            <person name="Haridas S."/>
            <person name="Labutti K."/>
            <person name="Lindquist E."/>
            <person name="Lipzen A."/>
            <person name="Khouja H.-R."/>
            <person name="Murat C."/>
            <person name="Ohm R."/>
            <person name="Olson A."/>
            <person name="Spatafora J."/>
            <person name="Veneault-Fourrey C."/>
            <person name="Henrissat B."/>
            <person name="Grigoriev I."/>
            <person name="Martin F."/>
            <person name="Perotto S."/>
        </authorList>
    </citation>
    <scope>NUCLEOTIDE SEQUENCE [LARGE SCALE GENOMIC DNA]</scope>
    <source>
        <strain evidence="2 3">F</strain>
    </source>
</reference>
<feature type="domain" description="Arrestin-like N-terminal" evidence="1">
    <location>
        <begin position="6"/>
        <end position="131"/>
    </location>
</feature>
<dbReference type="InterPro" id="IPR011021">
    <property type="entry name" value="Arrestin-like_N"/>
</dbReference>
<accession>A0A2J6QT34</accession>
<dbReference type="Proteomes" id="UP000235786">
    <property type="component" value="Unassembled WGS sequence"/>
</dbReference>
<protein>
    <recommendedName>
        <fullName evidence="1">Arrestin-like N-terminal domain-containing protein</fullName>
    </recommendedName>
</protein>
<dbReference type="InterPro" id="IPR014752">
    <property type="entry name" value="Arrestin-like_C"/>
</dbReference>